<dbReference type="KEGG" id="hbi:HBZC1_01440"/>
<sequence>MGYQTASNANAFSHTGIYIGGGQIVHLTGKFKQKSAHLLGG</sequence>
<evidence type="ECO:0000313" key="2">
    <source>
        <dbReference type="Proteomes" id="UP000008387"/>
    </source>
</evidence>
<dbReference type="STRING" id="1002804.HBZC1_01440"/>
<dbReference type="Proteomes" id="UP000008387">
    <property type="component" value="Chromosome"/>
</dbReference>
<accession>F8KQX3</accession>
<dbReference type="EMBL" id="FR871757">
    <property type="protein sequence ID" value="CCB79130.1"/>
    <property type="molecule type" value="Genomic_DNA"/>
</dbReference>
<evidence type="ECO:0000313" key="1">
    <source>
        <dbReference type="EMBL" id="CCB79130.1"/>
    </source>
</evidence>
<keyword evidence="2" id="KW-1185">Reference proteome</keyword>
<evidence type="ECO:0008006" key="3">
    <source>
        <dbReference type="Google" id="ProtNLM"/>
    </source>
</evidence>
<gene>
    <name evidence="1" type="ordered locus">HBZC1_01440</name>
</gene>
<dbReference type="AlphaFoldDB" id="F8KQX3"/>
<dbReference type="RefSeq" id="WP_006018091.1">
    <property type="nucleotide sequence ID" value="NC_015674.1"/>
</dbReference>
<dbReference type="HOGENOM" id="CLU_3270957_0_0_7"/>
<name>F8KQX3_HELBC</name>
<proteinExistence type="predicted"/>
<organism evidence="1 2">
    <name type="scientific">Helicobacter bizzozeronii (strain CIII-1)</name>
    <dbReference type="NCBI Taxonomy" id="1002804"/>
    <lineage>
        <taxon>Bacteria</taxon>
        <taxon>Pseudomonadati</taxon>
        <taxon>Campylobacterota</taxon>
        <taxon>Epsilonproteobacteria</taxon>
        <taxon>Campylobacterales</taxon>
        <taxon>Helicobacteraceae</taxon>
        <taxon>Helicobacter</taxon>
    </lineage>
</organism>
<reference evidence="1 2" key="1">
    <citation type="journal article" date="2011" name="J. Bacteriol.">
        <title>Genome sequence of Helicobacter bizzozeronii strain CIII-1, an isolate from human gastric mucosa.</title>
        <authorList>
            <person name="Schott T."/>
            <person name="Rossi M."/>
            <person name="Hanninen M.L."/>
        </authorList>
    </citation>
    <scope>NUCLEOTIDE SEQUENCE [LARGE SCALE GENOMIC DNA]</scope>
    <source>
        <strain evidence="1 2">CIII-1</strain>
    </source>
</reference>
<protein>
    <recommendedName>
        <fullName evidence="3">NlpC/P60 domain-containing protein</fullName>
    </recommendedName>
</protein>